<protein>
    <recommendedName>
        <fullName evidence="8">RING-type domain-containing protein</fullName>
    </recommendedName>
</protein>
<feature type="domain" description="RING-type" evidence="8">
    <location>
        <begin position="39"/>
        <end position="77"/>
    </location>
</feature>
<dbReference type="GO" id="GO:0031519">
    <property type="term" value="C:PcG protein complex"/>
    <property type="evidence" value="ECO:0007669"/>
    <property type="project" value="UniProtKB-ARBA"/>
</dbReference>
<reference evidence="9" key="1">
    <citation type="submission" date="2021-04" db="EMBL/GenBank/DDBJ databases">
        <authorList>
            <consortium name="Molecular Ecology Group"/>
        </authorList>
    </citation>
    <scope>NUCLEOTIDE SEQUENCE</scope>
</reference>
<dbReference type="InterPro" id="IPR017907">
    <property type="entry name" value="Znf_RING_CS"/>
</dbReference>
<evidence type="ECO:0000256" key="3">
    <source>
        <dbReference type="ARBA" id="ARBA00022771"/>
    </source>
</evidence>
<dbReference type="InterPro" id="IPR001841">
    <property type="entry name" value="Znf_RING"/>
</dbReference>
<dbReference type="EMBL" id="CAJHNH020002212">
    <property type="protein sequence ID" value="CAG5125942.1"/>
    <property type="molecule type" value="Genomic_DNA"/>
</dbReference>
<feature type="compositionally biased region" description="Low complexity" evidence="7">
    <location>
        <begin position="135"/>
        <end position="153"/>
    </location>
</feature>
<keyword evidence="4" id="KW-0862">Zinc</keyword>
<sequence>MELNTSAVLDAKKVLFSKRIDEHNMLRIPLNPLNPHLICGLCQGYLYEACTITECMHSFCKNCIVKHLERSLNCPMCAILIHPTDPFVHIRLDGLLQDIVYALLPHVEKEELERERAFNEKHKQIEAPRRIQSKSVVPKTSTPSQTPQSTPVSHRGGYIPPVALCLQCL</sequence>
<evidence type="ECO:0000256" key="2">
    <source>
        <dbReference type="ARBA" id="ARBA00022723"/>
    </source>
</evidence>
<dbReference type="SUPFAM" id="SSF57850">
    <property type="entry name" value="RING/U-box"/>
    <property type="match status" value="1"/>
</dbReference>
<keyword evidence="3 6" id="KW-0863">Zinc-finger</keyword>
<dbReference type="GO" id="GO:0008270">
    <property type="term" value="F:zinc ion binding"/>
    <property type="evidence" value="ECO:0007669"/>
    <property type="project" value="UniProtKB-KW"/>
</dbReference>
<evidence type="ECO:0000256" key="6">
    <source>
        <dbReference type="PROSITE-ProRule" id="PRU00175"/>
    </source>
</evidence>
<organism evidence="9 10">
    <name type="scientific">Candidula unifasciata</name>
    <dbReference type="NCBI Taxonomy" id="100452"/>
    <lineage>
        <taxon>Eukaryota</taxon>
        <taxon>Metazoa</taxon>
        <taxon>Spiralia</taxon>
        <taxon>Lophotrochozoa</taxon>
        <taxon>Mollusca</taxon>
        <taxon>Gastropoda</taxon>
        <taxon>Heterobranchia</taxon>
        <taxon>Euthyneura</taxon>
        <taxon>Panpulmonata</taxon>
        <taxon>Eupulmonata</taxon>
        <taxon>Stylommatophora</taxon>
        <taxon>Helicina</taxon>
        <taxon>Helicoidea</taxon>
        <taxon>Geomitridae</taxon>
        <taxon>Candidula</taxon>
    </lineage>
</organism>
<dbReference type="FunFam" id="3.30.40.10:FF:000033">
    <property type="entry name" value="Polycomb group RING finger protein 3"/>
    <property type="match status" value="1"/>
</dbReference>
<dbReference type="SMART" id="SM00184">
    <property type="entry name" value="RING"/>
    <property type="match status" value="1"/>
</dbReference>
<accession>A0A8S3ZFN0</accession>
<comment type="subcellular location">
    <subcellularLocation>
        <location evidence="1">Nucleus</location>
    </subcellularLocation>
</comment>
<dbReference type="OrthoDB" id="1305878at2759"/>
<evidence type="ECO:0000256" key="7">
    <source>
        <dbReference type="SAM" id="MobiDB-lite"/>
    </source>
</evidence>
<evidence type="ECO:0000259" key="8">
    <source>
        <dbReference type="PROSITE" id="PS50089"/>
    </source>
</evidence>
<name>A0A8S3ZFN0_9EUPU</name>
<evidence type="ECO:0000256" key="4">
    <source>
        <dbReference type="ARBA" id="ARBA00022833"/>
    </source>
</evidence>
<dbReference type="PANTHER" id="PTHR45893">
    <property type="entry name" value="POLYCOMB GROUP RING FINGER PROTEIN"/>
    <property type="match status" value="1"/>
</dbReference>
<feature type="region of interest" description="Disordered" evidence="7">
    <location>
        <begin position="127"/>
        <end position="155"/>
    </location>
</feature>
<comment type="caution">
    <text evidence="9">The sequence shown here is derived from an EMBL/GenBank/DDBJ whole genome shotgun (WGS) entry which is preliminary data.</text>
</comment>
<keyword evidence="2" id="KW-0479">Metal-binding</keyword>
<dbReference type="PROSITE" id="PS00518">
    <property type="entry name" value="ZF_RING_1"/>
    <property type="match status" value="1"/>
</dbReference>
<gene>
    <name evidence="9" type="ORF">CUNI_LOCUS11500</name>
</gene>
<keyword evidence="10" id="KW-1185">Reference proteome</keyword>
<evidence type="ECO:0000256" key="1">
    <source>
        <dbReference type="ARBA" id="ARBA00004123"/>
    </source>
</evidence>
<proteinExistence type="predicted"/>
<dbReference type="InterPro" id="IPR051507">
    <property type="entry name" value="PcG_RING_finger"/>
</dbReference>
<feature type="non-terminal residue" evidence="9">
    <location>
        <position position="1"/>
    </location>
</feature>
<dbReference type="PROSITE" id="PS50089">
    <property type="entry name" value="ZF_RING_2"/>
    <property type="match status" value="1"/>
</dbReference>
<evidence type="ECO:0000313" key="10">
    <source>
        <dbReference type="Proteomes" id="UP000678393"/>
    </source>
</evidence>
<dbReference type="Gene3D" id="3.30.40.10">
    <property type="entry name" value="Zinc/RING finger domain, C3HC4 (zinc finger)"/>
    <property type="match status" value="1"/>
</dbReference>
<dbReference type="Proteomes" id="UP000678393">
    <property type="component" value="Unassembled WGS sequence"/>
</dbReference>
<dbReference type="InterPro" id="IPR013083">
    <property type="entry name" value="Znf_RING/FYVE/PHD"/>
</dbReference>
<evidence type="ECO:0000313" key="9">
    <source>
        <dbReference type="EMBL" id="CAG5125942.1"/>
    </source>
</evidence>
<dbReference type="AlphaFoldDB" id="A0A8S3ZFN0"/>
<keyword evidence="5" id="KW-0539">Nucleus</keyword>
<evidence type="ECO:0000256" key="5">
    <source>
        <dbReference type="ARBA" id="ARBA00023242"/>
    </source>
</evidence>
<dbReference type="Pfam" id="PF13923">
    <property type="entry name" value="zf-C3HC4_2"/>
    <property type="match status" value="1"/>
</dbReference>